<dbReference type="EMBL" id="UINC01080869">
    <property type="protein sequence ID" value="SVC24207.1"/>
    <property type="molecule type" value="Genomic_DNA"/>
</dbReference>
<dbReference type="AlphaFoldDB" id="A0A382KMR5"/>
<gene>
    <name evidence="2" type="ORF">METZ01_LOCUS277061</name>
</gene>
<feature type="region of interest" description="Disordered" evidence="1">
    <location>
        <begin position="216"/>
        <end position="235"/>
    </location>
</feature>
<evidence type="ECO:0000256" key="1">
    <source>
        <dbReference type="SAM" id="MobiDB-lite"/>
    </source>
</evidence>
<evidence type="ECO:0000313" key="2">
    <source>
        <dbReference type="EMBL" id="SVC24207.1"/>
    </source>
</evidence>
<organism evidence="2">
    <name type="scientific">marine metagenome</name>
    <dbReference type="NCBI Taxonomy" id="408172"/>
    <lineage>
        <taxon>unclassified sequences</taxon>
        <taxon>metagenomes</taxon>
        <taxon>ecological metagenomes</taxon>
    </lineage>
</organism>
<reference evidence="2" key="1">
    <citation type="submission" date="2018-05" db="EMBL/GenBank/DDBJ databases">
        <authorList>
            <person name="Lanie J.A."/>
            <person name="Ng W.-L."/>
            <person name="Kazmierczak K.M."/>
            <person name="Andrzejewski T.M."/>
            <person name="Davidsen T.M."/>
            <person name="Wayne K.J."/>
            <person name="Tettelin H."/>
            <person name="Glass J.I."/>
            <person name="Rusch D."/>
            <person name="Podicherti R."/>
            <person name="Tsui H.-C.T."/>
            <person name="Winkler M.E."/>
        </authorList>
    </citation>
    <scope>NUCLEOTIDE SEQUENCE</scope>
</reference>
<feature type="compositionally biased region" description="Polar residues" evidence="1">
    <location>
        <begin position="223"/>
        <end position="235"/>
    </location>
</feature>
<sequence length="235" mass="26481">MYVYTEKDLENIRKEVLGKIADQRYELDITSLAVNPGSGFVAWYPTLAGLLKSKLENVDHVQWTTEEDGHSTIKSVAPFPQVVTSKHVTIRFQFSDEEYLKTRKLGIKKKLYNVVSALDDAFNKSFFLSAYSFKAAFDGKGRGGHSVQGWHTSIRNYVFNTWIVEIVDHMMGIEQWKHLGGGKIYPNAPPPPQRISTKGTRWPISAHDRLGIDLDKDGKFPDGSSTNALHSQIVP</sequence>
<proteinExistence type="predicted"/>
<name>A0A382KMR5_9ZZZZ</name>
<protein>
    <submittedName>
        <fullName evidence="2">Uncharacterized protein</fullName>
    </submittedName>
</protein>
<accession>A0A382KMR5</accession>